<proteinExistence type="predicted"/>
<dbReference type="InterPro" id="IPR035897">
    <property type="entry name" value="Toll_tir_struct_dom_sf"/>
</dbReference>
<keyword evidence="2" id="KW-0812">Transmembrane</keyword>
<protein>
    <submittedName>
        <fullName evidence="4">WD40 repeat protein</fullName>
    </submittedName>
</protein>
<dbReference type="Pfam" id="PF00400">
    <property type="entry name" value="WD40"/>
    <property type="match status" value="1"/>
</dbReference>
<feature type="transmembrane region" description="Helical" evidence="2">
    <location>
        <begin position="289"/>
        <end position="309"/>
    </location>
</feature>
<evidence type="ECO:0000256" key="1">
    <source>
        <dbReference type="PROSITE-ProRule" id="PRU00221"/>
    </source>
</evidence>
<dbReference type="InterPro" id="IPR015943">
    <property type="entry name" value="WD40/YVTN_repeat-like_dom_sf"/>
</dbReference>
<dbReference type="PROSITE" id="PS50104">
    <property type="entry name" value="TIR"/>
    <property type="match status" value="1"/>
</dbReference>
<evidence type="ECO:0000313" key="5">
    <source>
        <dbReference type="Proteomes" id="UP000587527"/>
    </source>
</evidence>
<gene>
    <name evidence="4" type="ORF">F4553_002432</name>
</gene>
<dbReference type="AlphaFoldDB" id="A0A841BQ32"/>
<keyword evidence="2" id="KW-1133">Transmembrane helix</keyword>
<dbReference type="Proteomes" id="UP000587527">
    <property type="component" value="Unassembled WGS sequence"/>
</dbReference>
<dbReference type="Gene3D" id="3.40.50.10140">
    <property type="entry name" value="Toll/interleukin-1 receptor homology (TIR) domain"/>
    <property type="match status" value="1"/>
</dbReference>
<dbReference type="PANTHER" id="PTHR19879">
    <property type="entry name" value="TRANSCRIPTION INITIATION FACTOR TFIID"/>
    <property type="match status" value="1"/>
</dbReference>
<feature type="transmembrane region" description="Helical" evidence="2">
    <location>
        <begin position="32"/>
        <end position="52"/>
    </location>
</feature>
<dbReference type="SUPFAM" id="SSF52200">
    <property type="entry name" value="Toll/Interleukin receptor TIR domain"/>
    <property type="match status" value="1"/>
</dbReference>
<sequence length="692" mass="75557">MITTRTRLAVVLTTFAAMIWISPFTVDRSGTIAFMLLASLGFLLVQITWLRGVFTTRAVFFWSFVVPTAFGFAVILPLWRFSDEQIPTVITGGVVLGVVGGFTTLWLGNLAQIRRHPKIFISYRRDDSQQATSYLYESLVKRYGRDSVFMDTQSLQPGLRWRDQLQEVISRCDIVIVVIGPVWCELREAAGGRRLDRTDDPVRVEIEMALAMAKPTMPVLIGGADLPRAEQLPESIRLLPEMHGAVLRERFLAEDTLTLITMLDNTQRTGARESILPAPVVRRGRKLRVVLAVVAYLFVMAAPASWAFLTDGGSDLDAAAVSPDGSRIAALDDNVLRIWSSTTGELQQARPLGGSRPSDMLEWSPDGRRIATASTFETSITIWDVAGLTKVTSLLDQQDFAFESGPAQPRLAWSPDSTRVAAGDGAGNIRVWEATNAKPIASAQLAKSGVSALAWSPQGPDRIAYGSDDSAIRVLAVGAELTPIYTFTHYPPPVTVAPSPNPTVLVLPSPVPTPPEVDYVAWSGDGTRLLTQAGSDIRLHRLSGGAPGPLLKVDAGSSFRDISWSPQGTWLALRVDYPVTQILLRNVETGATRTAPFGSWDYSSGTVLAWSVDGAELAVVDRFSIRLWSAALESETESFNHGQEGSGLSLIGWLSGKRRVATIRSESVDLWDIDKQSRQSSLFVTHGELLRE</sequence>
<organism evidence="4 5">
    <name type="scientific">Allocatelliglobosispora scoriae</name>
    <dbReference type="NCBI Taxonomy" id="643052"/>
    <lineage>
        <taxon>Bacteria</taxon>
        <taxon>Bacillati</taxon>
        <taxon>Actinomycetota</taxon>
        <taxon>Actinomycetes</taxon>
        <taxon>Micromonosporales</taxon>
        <taxon>Micromonosporaceae</taxon>
        <taxon>Allocatelliglobosispora</taxon>
    </lineage>
</organism>
<dbReference type="EMBL" id="JACHMN010000002">
    <property type="protein sequence ID" value="MBB5869053.1"/>
    <property type="molecule type" value="Genomic_DNA"/>
</dbReference>
<reference evidence="4 5" key="1">
    <citation type="submission" date="2020-08" db="EMBL/GenBank/DDBJ databases">
        <title>Sequencing the genomes of 1000 actinobacteria strains.</title>
        <authorList>
            <person name="Klenk H.-P."/>
        </authorList>
    </citation>
    <scope>NUCLEOTIDE SEQUENCE [LARGE SCALE GENOMIC DNA]</scope>
    <source>
        <strain evidence="4 5">DSM 45362</strain>
    </source>
</reference>
<dbReference type="PROSITE" id="PS50082">
    <property type="entry name" value="WD_REPEATS_2"/>
    <property type="match status" value="1"/>
</dbReference>
<dbReference type="Pfam" id="PF13676">
    <property type="entry name" value="TIR_2"/>
    <property type="match status" value="1"/>
</dbReference>
<name>A0A841BQ32_9ACTN</name>
<keyword evidence="1" id="KW-0853">WD repeat</keyword>
<accession>A0A841BQ32</accession>
<dbReference type="SMART" id="SM00320">
    <property type="entry name" value="WD40"/>
    <property type="match status" value="5"/>
</dbReference>
<evidence type="ECO:0000259" key="3">
    <source>
        <dbReference type="PROSITE" id="PS50104"/>
    </source>
</evidence>
<dbReference type="InterPro" id="IPR001680">
    <property type="entry name" value="WD40_rpt"/>
</dbReference>
<dbReference type="RefSeq" id="WP_184835434.1">
    <property type="nucleotide sequence ID" value="NZ_JACHMN010000002.1"/>
</dbReference>
<keyword evidence="2" id="KW-0472">Membrane</keyword>
<dbReference type="GO" id="GO:0007165">
    <property type="term" value="P:signal transduction"/>
    <property type="evidence" value="ECO:0007669"/>
    <property type="project" value="InterPro"/>
</dbReference>
<dbReference type="SUPFAM" id="SSF82171">
    <property type="entry name" value="DPP6 N-terminal domain-like"/>
    <property type="match status" value="1"/>
</dbReference>
<feature type="transmembrane region" description="Helical" evidence="2">
    <location>
        <begin position="85"/>
        <end position="108"/>
    </location>
</feature>
<evidence type="ECO:0000313" key="4">
    <source>
        <dbReference type="EMBL" id="MBB5869053.1"/>
    </source>
</evidence>
<dbReference type="PANTHER" id="PTHR19879:SF9">
    <property type="entry name" value="TRANSCRIPTION INITIATION FACTOR TFIID SUBUNIT 5"/>
    <property type="match status" value="1"/>
</dbReference>
<dbReference type="InterPro" id="IPR000157">
    <property type="entry name" value="TIR_dom"/>
</dbReference>
<feature type="transmembrane region" description="Helical" evidence="2">
    <location>
        <begin position="59"/>
        <end position="79"/>
    </location>
</feature>
<evidence type="ECO:0000256" key="2">
    <source>
        <dbReference type="SAM" id="Phobius"/>
    </source>
</evidence>
<dbReference type="Gene3D" id="2.130.10.10">
    <property type="entry name" value="YVTN repeat-like/Quinoprotein amine dehydrogenase"/>
    <property type="match status" value="3"/>
</dbReference>
<keyword evidence="5" id="KW-1185">Reference proteome</keyword>
<feature type="repeat" description="WD" evidence="1">
    <location>
        <begin position="411"/>
        <end position="442"/>
    </location>
</feature>
<comment type="caution">
    <text evidence="4">The sequence shown here is derived from an EMBL/GenBank/DDBJ whole genome shotgun (WGS) entry which is preliminary data.</text>
</comment>
<feature type="transmembrane region" description="Helical" evidence="2">
    <location>
        <begin position="7"/>
        <end position="26"/>
    </location>
</feature>
<feature type="domain" description="TIR" evidence="3">
    <location>
        <begin position="115"/>
        <end position="254"/>
    </location>
</feature>